<proteinExistence type="predicted"/>
<dbReference type="AlphaFoldDB" id="A0A9Q3ENG3"/>
<evidence type="ECO:0000256" key="1">
    <source>
        <dbReference type="SAM" id="MobiDB-lite"/>
    </source>
</evidence>
<dbReference type="EMBL" id="AVOT02031478">
    <property type="protein sequence ID" value="MBW0525003.1"/>
    <property type="molecule type" value="Genomic_DNA"/>
</dbReference>
<gene>
    <name evidence="2" type="ORF">O181_064718</name>
</gene>
<evidence type="ECO:0000313" key="3">
    <source>
        <dbReference type="Proteomes" id="UP000765509"/>
    </source>
</evidence>
<comment type="caution">
    <text evidence="2">The sequence shown here is derived from an EMBL/GenBank/DDBJ whole genome shotgun (WGS) entry which is preliminary data.</text>
</comment>
<feature type="region of interest" description="Disordered" evidence="1">
    <location>
        <begin position="266"/>
        <end position="293"/>
    </location>
</feature>
<keyword evidence="3" id="KW-1185">Reference proteome</keyword>
<sequence length="293" mass="31910">MLVCCPTLLTTWPRHPCEDSFVEDNNESIPKREWTPGPQTGRLAQSSQVFICLPPLLGHHPMVTSLLDWSKVIIRPMKDGDDKRTFELGPIVTMGFKCEKPNQPNPLQQDSPVCLLPRQQPTPGLSGTQWLEDLFPSKQPEFHLISTFDSSDLTFPPSLEPSQTDEPPIPARVHPPSHMRTFRLLVSLHPTPSSPSMICPSDPPPPSPLIPTMTLTRISRLTTDLDDSSSHCSLIHQPNLVGALPIASHDSLCGCNSLKLDAPGIPGGTKLPPFPGTGGLSKGGHHGDSLKIP</sequence>
<organism evidence="2 3">
    <name type="scientific">Austropuccinia psidii MF-1</name>
    <dbReference type="NCBI Taxonomy" id="1389203"/>
    <lineage>
        <taxon>Eukaryota</taxon>
        <taxon>Fungi</taxon>
        <taxon>Dikarya</taxon>
        <taxon>Basidiomycota</taxon>
        <taxon>Pucciniomycotina</taxon>
        <taxon>Pucciniomycetes</taxon>
        <taxon>Pucciniales</taxon>
        <taxon>Sphaerophragmiaceae</taxon>
        <taxon>Austropuccinia</taxon>
    </lineage>
</organism>
<evidence type="ECO:0000313" key="2">
    <source>
        <dbReference type="EMBL" id="MBW0525003.1"/>
    </source>
</evidence>
<name>A0A9Q3ENG3_9BASI</name>
<reference evidence="2" key="1">
    <citation type="submission" date="2021-03" db="EMBL/GenBank/DDBJ databases">
        <title>Draft genome sequence of rust myrtle Austropuccinia psidii MF-1, a brazilian biotype.</title>
        <authorList>
            <person name="Quecine M.C."/>
            <person name="Pachon D.M.R."/>
            <person name="Bonatelli M.L."/>
            <person name="Correr F.H."/>
            <person name="Franceschini L.M."/>
            <person name="Leite T.F."/>
            <person name="Margarido G.R.A."/>
            <person name="Almeida C.A."/>
            <person name="Ferrarezi J.A."/>
            <person name="Labate C.A."/>
        </authorList>
    </citation>
    <scope>NUCLEOTIDE SEQUENCE</scope>
    <source>
        <strain evidence="2">MF-1</strain>
    </source>
</reference>
<accession>A0A9Q3ENG3</accession>
<protein>
    <submittedName>
        <fullName evidence="2">Uncharacterized protein</fullName>
    </submittedName>
</protein>
<dbReference type="Proteomes" id="UP000765509">
    <property type="component" value="Unassembled WGS sequence"/>
</dbReference>